<keyword evidence="4" id="KW-0444">Lipid biosynthesis</keyword>
<dbReference type="PANTHER" id="PTHR30100:SF1">
    <property type="entry name" value="PHOSPHATE ACYLTRANSFERASE"/>
    <property type="match status" value="1"/>
</dbReference>
<reference evidence="11" key="1">
    <citation type="journal article" date="2020" name="mSystems">
        <title>Genome- and Community-Level Interaction Insights into Carbon Utilization and Element Cycling Functions of Hydrothermarchaeota in Hydrothermal Sediment.</title>
        <authorList>
            <person name="Zhou Z."/>
            <person name="Liu Y."/>
            <person name="Xu W."/>
            <person name="Pan J."/>
            <person name="Luo Z.H."/>
            <person name="Li M."/>
        </authorList>
    </citation>
    <scope>NUCLEOTIDE SEQUENCE [LARGE SCALE GENOMIC DNA]</scope>
    <source>
        <strain evidence="11">HyVt-115</strain>
    </source>
</reference>
<dbReference type="Gene3D" id="3.40.718.10">
    <property type="entry name" value="Isopropylmalate Dehydrogenase"/>
    <property type="match status" value="1"/>
</dbReference>
<evidence type="ECO:0000256" key="6">
    <source>
        <dbReference type="ARBA" id="ARBA00023098"/>
    </source>
</evidence>
<evidence type="ECO:0000256" key="5">
    <source>
        <dbReference type="ARBA" id="ARBA00022679"/>
    </source>
</evidence>
<comment type="caution">
    <text evidence="11">The sequence shown here is derived from an EMBL/GenBank/DDBJ whole genome shotgun (WGS) entry which is preliminary data.</text>
</comment>
<dbReference type="Pfam" id="PF02504">
    <property type="entry name" value="FA_synthesis"/>
    <property type="match status" value="1"/>
</dbReference>
<dbReference type="InterPro" id="IPR012281">
    <property type="entry name" value="Phospholipid_synth_PlsX-like"/>
</dbReference>
<evidence type="ECO:0000256" key="3">
    <source>
        <dbReference type="ARBA" id="ARBA00022490"/>
    </source>
</evidence>
<dbReference type="GO" id="GO:0043811">
    <property type="term" value="F:phosphate:acyl-[acyl carrier protein] acyltransferase activity"/>
    <property type="evidence" value="ECO:0007669"/>
    <property type="project" value="UniProtKB-EC"/>
</dbReference>
<dbReference type="EMBL" id="DQWS01000107">
    <property type="protein sequence ID" value="HDD52974.1"/>
    <property type="molecule type" value="Genomic_DNA"/>
</dbReference>
<keyword evidence="6" id="KW-0443">Lipid metabolism</keyword>
<organism evidence="11">
    <name type="scientific">Thermosulfidibacter takaii</name>
    <dbReference type="NCBI Taxonomy" id="412593"/>
    <lineage>
        <taxon>Bacteria</taxon>
        <taxon>Pseudomonadati</taxon>
        <taxon>Thermosulfidibacterota</taxon>
        <taxon>Thermosulfidibacteria</taxon>
        <taxon>Thermosulfidibacterales</taxon>
        <taxon>Thermosulfidibacteraceae</taxon>
    </lineage>
</organism>
<evidence type="ECO:0000256" key="10">
    <source>
        <dbReference type="ARBA" id="ARBA00046608"/>
    </source>
</evidence>
<keyword evidence="7" id="KW-0594">Phospholipid biosynthesis</keyword>
<sequence>AVSLMGYYLKGEFSKGLRGKLAYFLFKPSLERIKRRTDYEEYGGAPLLGVNGICIICHGSSNAHAIANAIKVACDFAEKRLNKRIEADLEAVKESLGLGRKFWPSFRDWRDALRIRGERIGGEEALAGASKEEGEEE</sequence>
<dbReference type="SUPFAM" id="SSF53659">
    <property type="entry name" value="Isocitrate/Isopropylmalate dehydrogenase-like"/>
    <property type="match status" value="1"/>
</dbReference>
<dbReference type="PANTHER" id="PTHR30100">
    <property type="entry name" value="FATTY ACID/PHOSPHOLIPID SYNTHESIS PROTEIN PLSX"/>
    <property type="match status" value="1"/>
</dbReference>
<proteinExistence type="predicted"/>
<gene>
    <name evidence="11" type="ORF">ENF32_02755</name>
</gene>
<evidence type="ECO:0000256" key="7">
    <source>
        <dbReference type="ARBA" id="ARBA00023209"/>
    </source>
</evidence>
<keyword evidence="8" id="KW-1208">Phospholipid metabolism</keyword>
<keyword evidence="3" id="KW-0963">Cytoplasm</keyword>
<accession>A0A7C0Y6E7</accession>
<comment type="catalytic activity">
    <reaction evidence="1">
        <text>a fatty acyl-[ACP] + phosphate = an acyl phosphate + holo-[ACP]</text>
        <dbReference type="Rhea" id="RHEA:42292"/>
        <dbReference type="Rhea" id="RHEA-COMP:9685"/>
        <dbReference type="Rhea" id="RHEA-COMP:14125"/>
        <dbReference type="ChEBI" id="CHEBI:43474"/>
        <dbReference type="ChEBI" id="CHEBI:59918"/>
        <dbReference type="ChEBI" id="CHEBI:64479"/>
        <dbReference type="ChEBI" id="CHEBI:138651"/>
        <dbReference type="EC" id="2.3.1.274"/>
    </reaction>
</comment>
<dbReference type="EC" id="2.3.1.274" evidence="9"/>
<evidence type="ECO:0000256" key="4">
    <source>
        <dbReference type="ARBA" id="ARBA00022516"/>
    </source>
</evidence>
<dbReference type="GO" id="GO:0005737">
    <property type="term" value="C:cytoplasm"/>
    <property type="evidence" value="ECO:0007669"/>
    <property type="project" value="UniProtKB-SubCell"/>
</dbReference>
<dbReference type="GO" id="GO:0008654">
    <property type="term" value="P:phospholipid biosynthetic process"/>
    <property type="evidence" value="ECO:0007669"/>
    <property type="project" value="UniProtKB-KW"/>
</dbReference>
<dbReference type="AlphaFoldDB" id="A0A7C0Y6E7"/>
<dbReference type="InterPro" id="IPR003664">
    <property type="entry name" value="FA_synthesis"/>
</dbReference>
<keyword evidence="5" id="KW-0808">Transferase</keyword>
<comment type="subcellular location">
    <subcellularLocation>
        <location evidence="2">Cytoplasm</location>
    </subcellularLocation>
</comment>
<evidence type="ECO:0000256" key="2">
    <source>
        <dbReference type="ARBA" id="ARBA00004496"/>
    </source>
</evidence>
<dbReference type="GO" id="GO:0006633">
    <property type="term" value="P:fatty acid biosynthetic process"/>
    <property type="evidence" value="ECO:0007669"/>
    <property type="project" value="InterPro"/>
</dbReference>
<comment type="subunit">
    <text evidence="10">Homodimer. Probably interacts with PlsY.</text>
</comment>
<protein>
    <recommendedName>
        <fullName evidence="9">phosphate acyltransferase</fullName>
        <ecNumber evidence="9">2.3.1.274</ecNumber>
    </recommendedName>
</protein>
<name>A0A7C0Y6E7_9BACT</name>
<feature type="non-terminal residue" evidence="11">
    <location>
        <position position="1"/>
    </location>
</feature>
<evidence type="ECO:0000256" key="9">
    <source>
        <dbReference type="ARBA" id="ARBA00024069"/>
    </source>
</evidence>
<evidence type="ECO:0000313" key="11">
    <source>
        <dbReference type="EMBL" id="HDD52974.1"/>
    </source>
</evidence>
<evidence type="ECO:0000256" key="1">
    <source>
        <dbReference type="ARBA" id="ARBA00001232"/>
    </source>
</evidence>
<dbReference type="Proteomes" id="UP000885690">
    <property type="component" value="Unassembled WGS sequence"/>
</dbReference>
<evidence type="ECO:0000256" key="8">
    <source>
        <dbReference type="ARBA" id="ARBA00023264"/>
    </source>
</evidence>